<dbReference type="RGD" id="1303008">
    <property type="gene designation" value="Msh5"/>
</dbReference>
<evidence type="ECO:0000313" key="3">
    <source>
        <dbReference type="RGD" id="1303008"/>
    </source>
</evidence>
<evidence type="ECO:0000313" key="2">
    <source>
        <dbReference type="Proteomes" id="UP000234681"/>
    </source>
</evidence>
<dbReference type="EMBL" id="CH474121">
    <property type="protein sequence ID" value="EDL83490.1"/>
    <property type="molecule type" value="Genomic_DNA"/>
</dbReference>
<name>A6KTR2_RAT</name>
<evidence type="ECO:0000313" key="1">
    <source>
        <dbReference type="EMBL" id="EDL83490.1"/>
    </source>
</evidence>
<accession>A6KTR2</accession>
<dbReference type="Proteomes" id="UP000234681">
    <property type="component" value="Chromosome 20"/>
</dbReference>
<gene>
    <name evidence="1 3" type="primary">Msh5</name>
    <name evidence="1" type="ORF">rCG_38275</name>
</gene>
<organism evidence="1 2">
    <name type="scientific">Rattus norvegicus</name>
    <name type="common">Rat</name>
    <dbReference type="NCBI Taxonomy" id="10116"/>
    <lineage>
        <taxon>Eukaryota</taxon>
        <taxon>Metazoa</taxon>
        <taxon>Chordata</taxon>
        <taxon>Craniata</taxon>
        <taxon>Vertebrata</taxon>
        <taxon>Euteleostomi</taxon>
        <taxon>Mammalia</taxon>
        <taxon>Eutheria</taxon>
        <taxon>Euarchontoglires</taxon>
        <taxon>Glires</taxon>
        <taxon>Rodentia</taxon>
        <taxon>Myomorpha</taxon>
        <taxon>Muroidea</taxon>
        <taxon>Muridae</taxon>
        <taxon>Murinae</taxon>
        <taxon>Rattus</taxon>
    </lineage>
</organism>
<dbReference type="AlphaFoldDB" id="A6KTR2"/>
<reference evidence="2" key="1">
    <citation type="submission" date="2005-09" db="EMBL/GenBank/DDBJ databases">
        <authorList>
            <person name="Mural R.J."/>
            <person name="Li P.W."/>
            <person name="Adams M.D."/>
            <person name="Amanatides P.G."/>
            <person name="Baden-Tillson H."/>
            <person name="Barnstead M."/>
            <person name="Chin S.H."/>
            <person name="Dew I."/>
            <person name="Evans C.A."/>
            <person name="Ferriera S."/>
            <person name="Flanigan M."/>
            <person name="Fosler C."/>
            <person name="Glodek A."/>
            <person name="Gu Z."/>
            <person name="Holt R.A."/>
            <person name="Jennings D."/>
            <person name="Kraft C.L."/>
            <person name="Lu F."/>
            <person name="Nguyen T."/>
            <person name="Nusskern D.R."/>
            <person name="Pfannkoch C.M."/>
            <person name="Sitter C."/>
            <person name="Sutton G.G."/>
            <person name="Venter J.C."/>
            <person name="Wang Z."/>
            <person name="Woodage T."/>
            <person name="Zheng X.H."/>
            <person name="Zhong F."/>
        </authorList>
    </citation>
    <scope>NUCLEOTIDE SEQUENCE [LARGE SCALE GENOMIC DNA]</scope>
    <source>
        <strain>BN</strain>
        <strain evidence="2">Sprague-Dawley</strain>
    </source>
</reference>
<proteinExistence type="predicted"/>
<sequence>MHELVRRTQMENCQALVDKFLKLDLEDPSLDLDIFISQEVLPAATTIL</sequence>
<protein>
    <submittedName>
        <fullName evidence="1">MutS homolog 5 (E. coli), isoform CRA_a</fullName>
    </submittedName>
</protein>